<sequence>MCDEAEADMRRVLESLLIAACVLVIGSSSLRETAAGAAVDAWFTAHRTLRVLEVPLNPDFEKALMAIGSIMFYMSRVRTFRGGGSDAERNLATMSLVAGVLFGMLVDPYQT</sequence>
<gene>
    <name evidence="1" type="ORF">JKP88DRAFT_273011</name>
</gene>
<reference evidence="1" key="1">
    <citation type="submission" date="2021-02" db="EMBL/GenBank/DDBJ databases">
        <title>First Annotated Genome of the Yellow-green Alga Tribonema minus.</title>
        <authorList>
            <person name="Mahan K.M."/>
        </authorList>
    </citation>
    <scope>NUCLEOTIDE SEQUENCE</scope>
    <source>
        <strain evidence="1">UTEX B ZZ1240</strain>
    </source>
</reference>
<dbReference type="Proteomes" id="UP000664859">
    <property type="component" value="Unassembled WGS sequence"/>
</dbReference>
<name>A0A836CGL8_9STRA</name>
<dbReference type="EMBL" id="JAFCMP010000223">
    <property type="protein sequence ID" value="KAG5183041.1"/>
    <property type="molecule type" value="Genomic_DNA"/>
</dbReference>
<protein>
    <submittedName>
        <fullName evidence="1">Uncharacterized protein</fullName>
    </submittedName>
</protein>
<evidence type="ECO:0000313" key="2">
    <source>
        <dbReference type="Proteomes" id="UP000664859"/>
    </source>
</evidence>
<accession>A0A836CGL8</accession>
<dbReference type="AlphaFoldDB" id="A0A836CGL8"/>
<evidence type="ECO:0000313" key="1">
    <source>
        <dbReference type="EMBL" id="KAG5183041.1"/>
    </source>
</evidence>
<proteinExistence type="predicted"/>
<organism evidence="1 2">
    <name type="scientific">Tribonema minus</name>
    <dbReference type="NCBI Taxonomy" id="303371"/>
    <lineage>
        <taxon>Eukaryota</taxon>
        <taxon>Sar</taxon>
        <taxon>Stramenopiles</taxon>
        <taxon>Ochrophyta</taxon>
        <taxon>PX clade</taxon>
        <taxon>Xanthophyceae</taxon>
        <taxon>Tribonematales</taxon>
        <taxon>Tribonemataceae</taxon>
        <taxon>Tribonema</taxon>
    </lineage>
</organism>
<keyword evidence="2" id="KW-1185">Reference proteome</keyword>
<comment type="caution">
    <text evidence="1">The sequence shown here is derived from an EMBL/GenBank/DDBJ whole genome shotgun (WGS) entry which is preliminary data.</text>
</comment>